<organism evidence="1 2">
    <name type="scientific">Enterobacter agglomerans</name>
    <name type="common">Erwinia herbicola</name>
    <name type="synonym">Pantoea agglomerans</name>
    <dbReference type="NCBI Taxonomy" id="549"/>
    <lineage>
        <taxon>Bacteria</taxon>
        <taxon>Pseudomonadati</taxon>
        <taxon>Pseudomonadota</taxon>
        <taxon>Gammaproteobacteria</taxon>
        <taxon>Enterobacterales</taxon>
        <taxon>Erwiniaceae</taxon>
        <taxon>Pantoea</taxon>
        <taxon>Pantoea agglomerans group</taxon>
    </lineage>
</organism>
<comment type="caution">
    <text evidence="1">The sequence shown here is derived from an EMBL/GenBank/DDBJ whole genome shotgun (WGS) entry which is preliminary data.</text>
</comment>
<evidence type="ECO:0000313" key="1">
    <source>
        <dbReference type="EMBL" id="PWJ73886.1"/>
    </source>
</evidence>
<dbReference type="Proteomes" id="UP000245996">
    <property type="component" value="Unassembled WGS sequence"/>
</dbReference>
<dbReference type="AlphaFoldDB" id="A0ABD6XJY5"/>
<accession>A0ABD6XJY5</accession>
<evidence type="ECO:0000313" key="2">
    <source>
        <dbReference type="Proteomes" id="UP000245996"/>
    </source>
</evidence>
<protein>
    <submittedName>
        <fullName evidence="1">Uncharacterized protein</fullName>
    </submittedName>
</protein>
<name>A0ABD6XJY5_ENTAG</name>
<sequence>MNTQPLVLFMPDYAAAPLNGKCIIRRIKNHNYLIFKLNFNTESNL</sequence>
<dbReference type="EMBL" id="QGHE01000017">
    <property type="protein sequence ID" value="PWJ73886.1"/>
    <property type="molecule type" value="Genomic_DNA"/>
</dbReference>
<reference evidence="1 2" key="1">
    <citation type="submission" date="2018-05" db="EMBL/GenBank/DDBJ databases">
        <title>Genomic Encyclopedia of Type Strains, Phase IV (KMG-V): Genome sequencing to study the core and pangenomes of soil and plant-associated prokaryotes.</title>
        <authorList>
            <person name="Whitman W."/>
        </authorList>
    </citation>
    <scope>NUCLEOTIDE SEQUENCE [LARGE SCALE GENOMIC DNA]</scope>
    <source>
        <strain evidence="1 2">PNG 92-11</strain>
    </source>
</reference>
<gene>
    <name evidence="1" type="ORF">C7430_11713</name>
</gene>
<proteinExistence type="predicted"/>